<dbReference type="PANTHER" id="PTHR23086:SF8">
    <property type="entry name" value="PHOSPHATIDYLINOSITOL 5-PHOSPHATE 4-KINASE, ISOFORM A"/>
    <property type="match status" value="1"/>
</dbReference>
<feature type="compositionally biased region" description="Basic residues" evidence="12">
    <location>
        <begin position="440"/>
        <end position="455"/>
    </location>
</feature>
<gene>
    <name evidence="14" type="primary">NDAI0C04800</name>
    <name evidence="14" type="ordered locus">NDAI_0C04800</name>
</gene>
<feature type="region of interest" description="Disordered" evidence="12">
    <location>
        <begin position="439"/>
        <end position="473"/>
    </location>
</feature>
<dbReference type="EC" id="2.7.1.68" evidence="2"/>
<dbReference type="GO" id="GO:0070273">
    <property type="term" value="F:phosphatidylinositol-4-phosphate binding"/>
    <property type="evidence" value="ECO:0007669"/>
    <property type="project" value="EnsemblFungi"/>
</dbReference>
<feature type="compositionally biased region" description="Low complexity" evidence="12">
    <location>
        <begin position="385"/>
        <end position="399"/>
    </location>
</feature>
<evidence type="ECO:0000256" key="1">
    <source>
        <dbReference type="ARBA" id="ARBA00000444"/>
    </source>
</evidence>
<reference evidence="14 15" key="1">
    <citation type="journal article" date="2011" name="Proc. Natl. Acad. Sci. U.S.A.">
        <title>Evolutionary erosion of yeast sex chromosomes by mating-type switching accidents.</title>
        <authorList>
            <person name="Gordon J.L."/>
            <person name="Armisen D."/>
            <person name="Proux-Wera E."/>
            <person name="Oheigeartaigh S.S."/>
            <person name="Byrne K.P."/>
            <person name="Wolfe K.H."/>
        </authorList>
    </citation>
    <scope>NUCLEOTIDE SEQUENCE [LARGE SCALE GENOMIC DNA]</scope>
    <source>
        <strain evidence="15">ATCC 10597 / BCRC 20456 / CBS 421 / NBRC 0211 / NRRL Y-12639</strain>
    </source>
</reference>
<dbReference type="STRING" id="1071378.G0W8M8"/>
<dbReference type="GO" id="GO:0005886">
    <property type="term" value="C:plasma membrane"/>
    <property type="evidence" value="ECO:0007669"/>
    <property type="project" value="EnsemblFungi"/>
</dbReference>
<keyword evidence="4 11" id="KW-0808">Transferase</keyword>
<dbReference type="EMBL" id="HE580269">
    <property type="protein sequence ID" value="CCD24139.1"/>
    <property type="molecule type" value="Genomic_DNA"/>
</dbReference>
<dbReference type="InterPro" id="IPR027483">
    <property type="entry name" value="PInositol-4-P-4/5-kinase_C_sf"/>
</dbReference>
<evidence type="ECO:0000256" key="2">
    <source>
        <dbReference type="ARBA" id="ARBA00012172"/>
    </source>
</evidence>
<feature type="region of interest" description="Disordered" evidence="12">
    <location>
        <begin position="340"/>
        <end position="371"/>
    </location>
</feature>
<dbReference type="HOGENOM" id="CLU_004312_4_1_1"/>
<dbReference type="OrthoDB" id="20783at2759"/>
<dbReference type="GO" id="GO:0005524">
    <property type="term" value="F:ATP binding"/>
    <property type="evidence" value="ECO:0007669"/>
    <property type="project" value="UniProtKB-UniRule"/>
</dbReference>
<organism evidence="14 15">
    <name type="scientific">Naumovozyma dairenensis (strain ATCC 10597 / BCRC 20456 / CBS 421 / NBRC 0211 / NRRL Y-12639)</name>
    <name type="common">Saccharomyces dairenensis</name>
    <dbReference type="NCBI Taxonomy" id="1071378"/>
    <lineage>
        <taxon>Eukaryota</taxon>
        <taxon>Fungi</taxon>
        <taxon>Dikarya</taxon>
        <taxon>Ascomycota</taxon>
        <taxon>Saccharomycotina</taxon>
        <taxon>Saccharomycetes</taxon>
        <taxon>Saccharomycetales</taxon>
        <taxon>Saccharomycetaceae</taxon>
        <taxon>Naumovozyma</taxon>
    </lineage>
</organism>
<evidence type="ECO:0000256" key="7">
    <source>
        <dbReference type="ARBA" id="ARBA00022840"/>
    </source>
</evidence>
<feature type="compositionally biased region" description="Low complexity" evidence="12">
    <location>
        <begin position="158"/>
        <end position="176"/>
    </location>
</feature>
<evidence type="ECO:0000313" key="15">
    <source>
        <dbReference type="Proteomes" id="UP000000689"/>
    </source>
</evidence>
<dbReference type="Gene3D" id="3.30.800.10">
    <property type="entry name" value="Phosphatidylinositol Phosphate Kinase II Beta"/>
    <property type="match status" value="1"/>
</dbReference>
<evidence type="ECO:0000256" key="3">
    <source>
        <dbReference type="ARBA" id="ARBA00022553"/>
    </source>
</evidence>
<evidence type="ECO:0000256" key="11">
    <source>
        <dbReference type="PROSITE-ProRule" id="PRU00781"/>
    </source>
</evidence>
<evidence type="ECO:0000256" key="5">
    <source>
        <dbReference type="ARBA" id="ARBA00022741"/>
    </source>
</evidence>
<evidence type="ECO:0000256" key="8">
    <source>
        <dbReference type="ARBA" id="ARBA00078403"/>
    </source>
</evidence>
<dbReference type="KEGG" id="ndi:NDAI_0C04800"/>
<dbReference type="Proteomes" id="UP000000689">
    <property type="component" value="Chromosome 3"/>
</dbReference>
<dbReference type="PANTHER" id="PTHR23086">
    <property type="entry name" value="PHOSPHATIDYLINOSITOL-4-PHOSPHATE 5-KINASE"/>
    <property type="match status" value="1"/>
</dbReference>
<keyword evidence="15" id="KW-1185">Reference proteome</keyword>
<feature type="region of interest" description="Disordered" evidence="12">
    <location>
        <begin position="158"/>
        <end position="183"/>
    </location>
</feature>
<dbReference type="Gene3D" id="3.30.810.10">
    <property type="entry name" value="2-Layer Sandwich"/>
    <property type="match status" value="1"/>
</dbReference>
<evidence type="ECO:0000256" key="9">
    <source>
        <dbReference type="ARBA" id="ARBA00080374"/>
    </source>
</evidence>
<evidence type="ECO:0000259" key="13">
    <source>
        <dbReference type="PROSITE" id="PS51455"/>
    </source>
</evidence>
<evidence type="ECO:0000256" key="4">
    <source>
        <dbReference type="ARBA" id="ARBA00022679"/>
    </source>
</evidence>
<dbReference type="OMA" id="GSTWGRM"/>
<dbReference type="InterPro" id="IPR027484">
    <property type="entry name" value="PInositol-4-P-5-kinase_N"/>
</dbReference>
<feature type="compositionally biased region" description="Basic and acidic residues" evidence="12">
    <location>
        <begin position="68"/>
        <end position="79"/>
    </location>
</feature>
<dbReference type="GO" id="GO:0005634">
    <property type="term" value="C:nucleus"/>
    <property type="evidence" value="ECO:0007669"/>
    <property type="project" value="EnsemblFungi"/>
</dbReference>
<evidence type="ECO:0000313" key="14">
    <source>
        <dbReference type="EMBL" id="CCD24139.1"/>
    </source>
</evidence>
<protein>
    <recommendedName>
        <fullName evidence="2">1-phosphatidylinositol-4-phosphate 5-kinase</fullName>
        <ecNumber evidence="2">2.7.1.68</ecNumber>
    </recommendedName>
    <alternativeName>
        <fullName evidence="10">1-phosphatidylinositol 4-phosphate kinase</fullName>
    </alternativeName>
    <alternativeName>
        <fullName evidence="8">Diphosphoinositide kinase</fullName>
    </alternativeName>
    <alternativeName>
        <fullName evidence="9">PIP5K</fullName>
    </alternativeName>
</protein>
<dbReference type="InterPro" id="IPR023610">
    <property type="entry name" value="PInositol-4/5-P-5/4-kinase"/>
</dbReference>
<dbReference type="SUPFAM" id="SSF56104">
    <property type="entry name" value="SAICAR synthase-like"/>
    <property type="match status" value="1"/>
</dbReference>
<feature type="compositionally biased region" description="Low complexity" evidence="12">
    <location>
        <begin position="341"/>
        <end position="353"/>
    </location>
</feature>
<keyword evidence="3" id="KW-0597">Phosphoprotein</keyword>
<feature type="region of interest" description="Disordered" evidence="12">
    <location>
        <begin position="383"/>
        <end position="406"/>
    </location>
</feature>
<comment type="catalytic activity">
    <reaction evidence="1">
        <text>a 1,2-diacyl-sn-glycero-3-phospho-(1D-myo-inositol 4-phosphate) + ATP = a 1,2-diacyl-sn-glycero-3-phospho-(1D-myo-inositol-4,5-bisphosphate) + ADP + H(+)</text>
        <dbReference type="Rhea" id="RHEA:14425"/>
        <dbReference type="ChEBI" id="CHEBI:15378"/>
        <dbReference type="ChEBI" id="CHEBI:30616"/>
        <dbReference type="ChEBI" id="CHEBI:58178"/>
        <dbReference type="ChEBI" id="CHEBI:58456"/>
        <dbReference type="ChEBI" id="CHEBI:456216"/>
        <dbReference type="EC" id="2.7.1.68"/>
    </reaction>
</comment>
<dbReference type="GeneID" id="11496611"/>
<dbReference type="GO" id="GO:0032266">
    <property type="term" value="F:phosphatidylinositol-3-phosphate binding"/>
    <property type="evidence" value="ECO:0007669"/>
    <property type="project" value="EnsemblFungi"/>
</dbReference>
<evidence type="ECO:0000256" key="12">
    <source>
        <dbReference type="SAM" id="MobiDB-lite"/>
    </source>
</evidence>
<evidence type="ECO:0000256" key="6">
    <source>
        <dbReference type="ARBA" id="ARBA00022777"/>
    </source>
</evidence>
<dbReference type="GO" id="GO:0016308">
    <property type="term" value="F:1-phosphatidylinositol-4-phosphate 5-kinase activity"/>
    <property type="evidence" value="ECO:0007669"/>
    <property type="project" value="UniProtKB-EC"/>
</dbReference>
<dbReference type="GO" id="GO:0046854">
    <property type="term" value="P:phosphatidylinositol phosphate biosynthetic process"/>
    <property type="evidence" value="ECO:0007669"/>
    <property type="project" value="EnsemblFungi"/>
</dbReference>
<evidence type="ECO:0000256" key="10">
    <source>
        <dbReference type="ARBA" id="ARBA00082306"/>
    </source>
</evidence>
<dbReference type="InterPro" id="IPR002498">
    <property type="entry name" value="PInositol-4-P-4/5-kinase_core"/>
</dbReference>
<dbReference type="PROSITE" id="PS51455">
    <property type="entry name" value="PIPK"/>
    <property type="match status" value="1"/>
</dbReference>
<accession>G0W8M8</accession>
<dbReference type="AlphaFoldDB" id="G0W8M8"/>
<keyword evidence="6 11" id="KW-0418">Kinase</keyword>
<keyword evidence="5 11" id="KW-0547">Nucleotide-binding</keyword>
<name>G0W8M8_NAUDC</name>
<dbReference type="SMART" id="SM00330">
    <property type="entry name" value="PIPKc"/>
    <property type="match status" value="1"/>
</dbReference>
<feature type="region of interest" description="Disordered" evidence="12">
    <location>
        <begin position="1"/>
        <end position="119"/>
    </location>
</feature>
<keyword evidence="7 11" id="KW-0067">ATP-binding</keyword>
<proteinExistence type="predicted"/>
<feature type="domain" description="PIPK" evidence="13">
    <location>
        <begin position="507"/>
        <end position="908"/>
    </location>
</feature>
<dbReference type="FunFam" id="3.30.800.10:FF:000009">
    <property type="entry name" value="Phosphatidylinositol 4-phosphate 5-kinase its3"/>
    <property type="match status" value="1"/>
</dbReference>
<feature type="compositionally biased region" description="Basic residues" evidence="12">
    <location>
        <begin position="34"/>
        <end position="44"/>
    </location>
</feature>
<dbReference type="GO" id="GO:0030866">
    <property type="term" value="P:cortical actin cytoskeleton organization"/>
    <property type="evidence" value="ECO:0007669"/>
    <property type="project" value="EnsemblFungi"/>
</dbReference>
<dbReference type="CDD" id="cd17303">
    <property type="entry name" value="PIPKc_PIP5K_yeast_like"/>
    <property type="match status" value="1"/>
</dbReference>
<dbReference type="GO" id="GO:0031321">
    <property type="term" value="P:ascospore-type prospore assembly"/>
    <property type="evidence" value="ECO:0007669"/>
    <property type="project" value="EnsemblFungi"/>
</dbReference>
<dbReference type="eggNOG" id="KOG0229">
    <property type="taxonomic scope" value="Eukaryota"/>
</dbReference>
<dbReference type="Pfam" id="PF01504">
    <property type="entry name" value="PIP5K"/>
    <property type="match status" value="1"/>
</dbReference>
<dbReference type="RefSeq" id="XP_003669382.1">
    <property type="nucleotide sequence ID" value="XM_003669334.1"/>
</dbReference>
<sequence length="927" mass="106992">MSKTSSKKYSYHDTHIHLQAPIEGSSSTTTTPLRRNHNHTHTHTHNNGNNHLISHHHSGSSNSDSNYEVDKDKDKDSPRLSDAASSTPTSLEEFHSINNKNNNNKIEKKSNLKPKNNTDSIDPLLLNFNFSINDDNNNKNNDDDQKVHAHIHHLNTFNNKSHSTTTTTNTVNPNNNKFDANDDDPIQGRLLLRDESLKKNYHPWKVITNTETDNDNSINNTSINTDDDNSKIILANNDYEKKIIPNYNIGTTLTTDSTNKRISNSLVLDDTNLIHTSSYIHDKQDDHILLNKIVSRKSSSTPKASTRRNTQDSIRTNIPFHASKHSQILPLDHFEIIPYENSNSNSTSNNNNNDMKRKRPTNHSMSSLPVPFHFKDNSISYSYPSKSTNANANDTTKNNDQNRTNFHSLSTVSLPPDIISVPNNNPIISNAQPYRPNIQQHHHHHHHHHSYKSKNKTNMNMGKPGDLKRSESATAEIKKMRESLLHKREMKRKRKTFLIDDDRVLIGNKVSEGHVNFIIAYNMLTGIRVAVSRCCGIMKPLTSADFKLTKKLAFDYHGNELTPSSQYAFKFKDYSPEVFRELRAKFGLDPADYLVSLTSKYILSELNSPGKSGSFFYYSRDYKYIIKTIHHSEHRHLRRHLEEYYNHVKNNPNTLICQFYGLHRVKMPISFQHKVNHRKIYFIVMNNLFPPHLDIHTTFDLKGSTWGRYTEVNHELMETDKFYRPVLKDLNWLELEKRINFGPVKKKMFLDQLKKDVTLLSKLNTMDYSLLLGIHDINKNQEFLIPESGSIFDEEHQQQPLQQQVQHQQQKQRMSVMVGTGGSNIPMNKTVVPHYFKQNEGGIISSNELNMDGKEIYYVGIIDCLTNYSIMKKLEAFWRSLNHDPKTVSAVPPKDYGDRFYKFIEKSVDTSPRKKYKDNPNVGKYKD</sequence>